<sequence length="122" mass="13259">MAPGSVDEQVVPAVSAAASASGVHGEDASLLTAGDTTLNNGSDNAVIAALQREAKSTIRQLRERNERQQRELNEAQSVARQRRAGDINRMAVKRHNDNTVTLSMQAIIGIALFSFFLGFWFF</sequence>
<evidence type="ECO:0000313" key="4">
    <source>
        <dbReference type="Proteomes" id="UP000278143"/>
    </source>
</evidence>
<gene>
    <name evidence="3" type="ORF">SYNPS1DRAFT_25023</name>
</gene>
<keyword evidence="2" id="KW-1133">Transmembrane helix</keyword>
<keyword evidence="2" id="KW-0472">Membrane</keyword>
<keyword evidence="4" id="KW-1185">Reference proteome</keyword>
<feature type="coiled-coil region" evidence="1">
    <location>
        <begin position="47"/>
        <end position="78"/>
    </location>
</feature>
<evidence type="ECO:0000256" key="2">
    <source>
        <dbReference type="SAM" id="Phobius"/>
    </source>
</evidence>
<keyword evidence="2" id="KW-0812">Transmembrane</keyword>
<dbReference type="AlphaFoldDB" id="A0A4P9YT07"/>
<feature type="transmembrane region" description="Helical" evidence="2">
    <location>
        <begin position="99"/>
        <end position="121"/>
    </location>
</feature>
<keyword evidence="1" id="KW-0175">Coiled coil</keyword>
<organism evidence="3 4">
    <name type="scientific">Syncephalis pseudoplumigaleata</name>
    <dbReference type="NCBI Taxonomy" id="1712513"/>
    <lineage>
        <taxon>Eukaryota</taxon>
        <taxon>Fungi</taxon>
        <taxon>Fungi incertae sedis</taxon>
        <taxon>Zoopagomycota</taxon>
        <taxon>Zoopagomycotina</taxon>
        <taxon>Zoopagomycetes</taxon>
        <taxon>Zoopagales</taxon>
        <taxon>Piptocephalidaceae</taxon>
        <taxon>Syncephalis</taxon>
    </lineage>
</organism>
<reference evidence="4" key="1">
    <citation type="journal article" date="2018" name="Nat. Microbiol.">
        <title>Leveraging single-cell genomics to expand the fungal tree of life.</title>
        <authorList>
            <person name="Ahrendt S.R."/>
            <person name="Quandt C.A."/>
            <person name="Ciobanu D."/>
            <person name="Clum A."/>
            <person name="Salamov A."/>
            <person name="Andreopoulos B."/>
            <person name="Cheng J.F."/>
            <person name="Woyke T."/>
            <person name="Pelin A."/>
            <person name="Henrissat B."/>
            <person name="Reynolds N.K."/>
            <person name="Benny G.L."/>
            <person name="Smith M.E."/>
            <person name="James T.Y."/>
            <person name="Grigoriev I.V."/>
        </authorList>
    </citation>
    <scope>NUCLEOTIDE SEQUENCE [LARGE SCALE GENOMIC DNA]</scope>
    <source>
        <strain evidence="4">Benny S71-1</strain>
    </source>
</reference>
<dbReference type="EMBL" id="KZ991393">
    <property type="protein sequence ID" value="RKP23017.1"/>
    <property type="molecule type" value="Genomic_DNA"/>
</dbReference>
<dbReference type="Proteomes" id="UP000278143">
    <property type="component" value="Unassembled WGS sequence"/>
</dbReference>
<evidence type="ECO:0000313" key="3">
    <source>
        <dbReference type="EMBL" id="RKP23017.1"/>
    </source>
</evidence>
<proteinExistence type="predicted"/>
<evidence type="ECO:0000256" key="1">
    <source>
        <dbReference type="SAM" id="Coils"/>
    </source>
</evidence>
<accession>A0A4P9YT07</accession>
<name>A0A4P9YT07_9FUNG</name>
<protein>
    <submittedName>
        <fullName evidence="3">Uncharacterized protein</fullName>
    </submittedName>
</protein>